<organism evidence="2 3">
    <name type="scientific">Loa loa</name>
    <name type="common">Eye worm</name>
    <name type="synonym">Filaria loa</name>
    <dbReference type="NCBI Taxonomy" id="7209"/>
    <lineage>
        <taxon>Eukaryota</taxon>
        <taxon>Metazoa</taxon>
        <taxon>Ecdysozoa</taxon>
        <taxon>Nematoda</taxon>
        <taxon>Chromadorea</taxon>
        <taxon>Rhabditida</taxon>
        <taxon>Spirurina</taxon>
        <taxon>Spiruromorpha</taxon>
        <taxon>Filarioidea</taxon>
        <taxon>Onchocercidae</taxon>
        <taxon>Loa</taxon>
    </lineage>
</organism>
<keyword evidence="2" id="KW-1185">Reference proteome</keyword>
<protein>
    <submittedName>
        <fullName evidence="3">Ig-like domain-containing protein</fullName>
    </submittedName>
</protein>
<accession>A0A1I7W5R6</accession>
<evidence type="ECO:0000259" key="1">
    <source>
        <dbReference type="Pfam" id="PF23047"/>
    </source>
</evidence>
<name>A0A1I7W5R6_LOALO</name>
<sequence>MYGAYYLGIVLEVFDGRIKVLRKNKIYQFSCEITTNIVPGSWINFSIQTVAATPCRSNDSDSTFEQYVWSPHFEWVLDNDGIFNNENVMPNIVYVIWIELLDESSLLNNDVLMKVTEIVRPAYDQLPIYDAPWNESEMPADAGLLSVHCLQNRPKNKINPAAIYSGLVVWRDMECRRIALWSVATGLVYFRHQQCQNIAIGAWLDFVVRIRHGGVLEAHKLKYSEIQMVPTREFEGKAQICQKMKIPENSPEKDWIWESDVVGKVLVDSEQFKNSVMDQWDDLAGSIAYVWISCDQFNSTVRWKFHSFVQPNEYTETEEDAENIERFADLVIL</sequence>
<dbReference type="Proteomes" id="UP000095285">
    <property type="component" value="Unassembled WGS sequence"/>
</dbReference>
<feature type="domain" description="DUF7038" evidence="1">
    <location>
        <begin position="45"/>
        <end position="135"/>
    </location>
</feature>
<dbReference type="AlphaFoldDB" id="A0A1I7W5R6"/>
<evidence type="ECO:0000313" key="3">
    <source>
        <dbReference type="WBParaSite" id="EN70_9963"/>
    </source>
</evidence>
<dbReference type="InterPro" id="IPR055466">
    <property type="entry name" value="DUF7038"/>
</dbReference>
<dbReference type="WBParaSite" id="EN70_9963">
    <property type="protein sequence ID" value="EN70_9963"/>
    <property type="gene ID" value="EN70_9963"/>
</dbReference>
<reference evidence="3" key="2">
    <citation type="submission" date="2016-11" db="UniProtKB">
        <authorList>
            <consortium name="WormBaseParasite"/>
        </authorList>
    </citation>
    <scope>IDENTIFICATION</scope>
</reference>
<proteinExistence type="predicted"/>
<evidence type="ECO:0000313" key="2">
    <source>
        <dbReference type="Proteomes" id="UP000095285"/>
    </source>
</evidence>
<dbReference type="Pfam" id="PF23047">
    <property type="entry name" value="DUF7038"/>
    <property type="match status" value="1"/>
</dbReference>
<reference evidence="2" key="1">
    <citation type="submission" date="2012-04" db="EMBL/GenBank/DDBJ databases">
        <title>The Genome Sequence of Loa loa.</title>
        <authorList>
            <consortium name="The Broad Institute Genome Sequencing Platform"/>
            <consortium name="Broad Institute Genome Sequencing Center for Infectious Disease"/>
            <person name="Nutman T.B."/>
            <person name="Fink D.L."/>
            <person name="Russ C."/>
            <person name="Young S."/>
            <person name="Zeng Q."/>
            <person name="Gargeya S."/>
            <person name="Alvarado L."/>
            <person name="Berlin A."/>
            <person name="Chapman S.B."/>
            <person name="Chen Z."/>
            <person name="Freedman E."/>
            <person name="Gellesch M."/>
            <person name="Goldberg J."/>
            <person name="Griggs A."/>
            <person name="Gujja S."/>
            <person name="Heilman E.R."/>
            <person name="Heiman D."/>
            <person name="Howarth C."/>
            <person name="Mehta T."/>
            <person name="Neiman D."/>
            <person name="Pearson M."/>
            <person name="Roberts A."/>
            <person name="Saif S."/>
            <person name="Shea T."/>
            <person name="Shenoy N."/>
            <person name="Sisk P."/>
            <person name="Stolte C."/>
            <person name="Sykes S."/>
            <person name="White J."/>
            <person name="Yandava C."/>
            <person name="Haas B."/>
            <person name="Henn M.R."/>
            <person name="Nusbaum C."/>
            <person name="Birren B."/>
        </authorList>
    </citation>
    <scope>NUCLEOTIDE SEQUENCE [LARGE SCALE GENOMIC DNA]</scope>
</reference>